<accession>A0A4R4NW31</accession>
<dbReference type="AlphaFoldDB" id="A0A4R4NW31"/>
<dbReference type="PROSITE" id="PS51257">
    <property type="entry name" value="PROKAR_LIPOPROTEIN"/>
    <property type="match status" value="1"/>
</dbReference>
<proteinExistence type="predicted"/>
<name>A0A4R4NW31_9ACTN</name>
<gene>
    <name evidence="2" type="ORF">E1284_24260</name>
</gene>
<dbReference type="InterPro" id="IPR036182">
    <property type="entry name" value="PCuAC_sf"/>
</dbReference>
<dbReference type="Proteomes" id="UP000295431">
    <property type="component" value="Unassembled WGS sequence"/>
</dbReference>
<dbReference type="RefSeq" id="WP_131942438.1">
    <property type="nucleotide sequence ID" value="NZ_BAAAMX010000021.1"/>
</dbReference>
<evidence type="ECO:0000313" key="3">
    <source>
        <dbReference type="Proteomes" id="UP000295431"/>
    </source>
</evidence>
<dbReference type="EMBL" id="SMJW01000136">
    <property type="protein sequence ID" value="TDC12267.1"/>
    <property type="molecule type" value="Genomic_DNA"/>
</dbReference>
<protein>
    <recommendedName>
        <fullName evidence="4">Copper chaperone PCu(A)C</fullName>
    </recommendedName>
</protein>
<evidence type="ECO:0000256" key="1">
    <source>
        <dbReference type="SAM" id="MobiDB-lite"/>
    </source>
</evidence>
<reference evidence="2 3" key="1">
    <citation type="submission" date="2019-03" db="EMBL/GenBank/DDBJ databases">
        <title>Draft genome sequences of novel Actinobacteria.</title>
        <authorList>
            <person name="Sahin N."/>
            <person name="Ay H."/>
            <person name="Saygin H."/>
        </authorList>
    </citation>
    <scope>NUCLEOTIDE SEQUENCE [LARGE SCALE GENOMIC DNA]</scope>
    <source>
        <strain evidence="2 3">DSM 45347</strain>
    </source>
</reference>
<dbReference type="Gene3D" id="2.60.40.1890">
    <property type="entry name" value="PCu(A)C copper chaperone"/>
    <property type="match status" value="1"/>
</dbReference>
<feature type="compositionally biased region" description="Low complexity" evidence="1">
    <location>
        <begin position="148"/>
        <end position="196"/>
    </location>
</feature>
<organism evidence="2 3">
    <name type="scientific">Actinomadura bangladeshensis</name>
    <dbReference type="NCBI Taxonomy" id="453573"/>
    <lineage>
        <taxon>Bacteria</taxon>
        <taxon>Bacillati</taxon>
        <taxon>Actinomycetota</taxon>
        <taxon>Actinomycetes</taxon>
        <taxon>Streptosporangiales</taxon>
        <taxon>Thermomonosporaceae</taxon>
        <taxon>Actinomadura</taxon>
    </lineage>
</organism>
<feature type="region of interest" description="Disordered" evidence="1">
    <location>
        <begin position="255"/>
        <end position="315"/>
    </location>
</feature>
<evidence type="ECO:0000313" key="2">
    <source>
        <dbReference type="EMBL" id="TDC12267.1"/>
    </source>
</evidence>
<dbReference type="OrthoDB" id="3470693at2"/>
<sequence>MTLREETDAVIRNSRRVVVLAVAGAVAFAPVISGCGAGETPQSAYPTRLTEGVNVSVPMDKPSSSQIDLRNMFLLGTDPGGSLKPGDALPLYGVMINQVQGREDRLVSVSSPAFSGAKIAGGTITLPGAAPDGTGSMVPLLGKPAKETASPSASPSAGPSGQSTGQPTGGTSPQPTAGAGSTPNTTGTPTSQNTAGPQESGLPTTPRPGDQPLVVLTGLTASDLVAGSTVPVRMQFEKAGGVEFQVPIAPRQQDYATYPLATPSEQSAGTPGPGATGPQGSPSPGASGEPAPGTSETPGAPASPGGSETPAAAGH</sequence>
<comment type="caution">
    <text evidence="2">The sequence shown here is derived from an EMBL/GenBank/DDBJ whole genome shotgun (WGS) entry which is preliminary data.</text>
</comment>
<feature type="compositionally biased region" description="Low complexity" evidence="1">
    <location>
        <begin position="278"/>
        <end position="295"/>
    </location>
</feature>
<feature type="region of interest" description="Disordered" evidence="1">
    <location>
        <begin position="122"/>
        <end position="213"/>
    </location>
</feature>
<keyword evidence="3" id="KW-1185">Reference proteome</keyword>
<evidence type="ECO:0008006" key="4">
    <source>
        <dbReference type="Google" id="ProtNLM"/>
    </source>
</evidence>